<organism evidence="7 8">
    <name type="scientific">Saccharomonospora glauca K62</name>
    <dbReference type="NCBI Taxonomy" id="928724"/>
    <lineage>
        <taxon>Bacteria</taxon>
        <taxon>Bacillati</taxon>
        <taxon>Actinomycetota</taxon>
        <taxon>Actinomycetes</taxon>
        <taxon>Pseudonocardiales</taxon>
        <taxon>Pseudonocardiaceae</taxon>
        <taxon>Saccharomonospora</taxon>
    </lineage>
</organism>
<evidence type="ECO:0000256" key="4">
    <source>
        <dbReference type="ARBA" id="ARBA00022884"/>
    </source>
</evidence>
<dbReference type="PANTHER" id="PTHR11727">
    <property type="entry name" value="DIMETHYLADENOSINE TRANSFERASE"/>
    <property type="match status" value="1"/>
</dbReference>
<dbReference type="eggNOG" id="COG0030">
    <property type="taxonomic scope" value="Bacteria"/>
</dbReference>
<evidence type="ECO:0000313" key="7">
    <source>
        <dbReference type="EMBL" id="EIF00115.1"/>
    </source>
</evidence>
<evidence type="ECO:0000313" key="8">
    <source>
        <dbReference type="Proteomes" id="UP000005087"/>
    </source>
</evidence>
<comment type="similarity">
    <text evidence="5">Belongs to the class I-like SAM-binding methyltransferase superfamily. rRNA adenine N(6)-methyltransferase family.</text>
</comment>
<dbReference type="InterPro" id="IPR001737">
    <property type="entry name" value="KsgA/Erm"/>
</dbReference>
<dbReference type="GO" id="GO:0003723">
    <property type="term" value="F:RNA binding"/>
    <property type="evidence" value="ECO:0007669"/>
    <property type="project" value="UniProtKB-UniRule"/>
</dbReference>
<feature type="binding site" evidence="5">
    <location>
        <position position="22"/>
    </location>
    <ligand>
        <name>S-adenosyl-L-methionine</name>
        <dbReference type="ChEBI" id="CHEBI:59789"/>
    </ligand>
</feature>
<sequence length="263" mass="29367">MSRNRRIPRHGLRPNPSGVHFLVAEDVVRTLVRTCEPGPHELVVDFGAGPGVMTAAVARTGARVLAVERDPEFVATLERRFRHTDRVRVIHGDLRTVALPRKDFLVVSNPPYSTSTALLRRLLGPRRPSLTRAALTVEWGFARRLVTATSASRELAWWTGRFDVELIRRVRPDCFRPQPTVDSAVIAIRRRRLSPAAERLLIDLLDAASREPSRSARALVRHTGIPAAHRLLSRCGLEPGFRAGAVTPRVWATFAEVATARRE</sequence>
<feature type="binding site" evidence="5">
    <location>
        <position position="93"/>
    </location>
    <ligand>
        <name>S-adenosyl-L-methionine</name>
        <dbReference type="ChEBI" id="CHEBI:59789"/>
    </ligand>
</feature>
<dbReference type="AlphaFoldDB" id="I1D590"/>
<dbReference type="STRING" id="928724.SacglDRAFT_03249"/>
<dbReference type="InterPro" id="IPR020596">
    <property type="entry name" value="rRNA_Ade_Mease_Trfase_CS"/>
</dbReference>
<name>I1D590_9PSEU</name>
<accession>I1D590</accession>
<dbReference type="Gene3D" id="3.40.50.150">
    <property type="entry name" value="Vaccinia Virus protein VP39"/>
    <property type="match status" value="1"/>
</dbReference>
<proteinExistence type="inferred from homology"/>
<dbReference type="SMART" id="SM00650">
    <property type="entry name" value="rADc"/>
    <property type="match status" value="1"/>
</dbReference>
<dbReference type="CDD" id="cd02440">
    <property type="entry name" value="AdoMet_MTases"/>
    <property type="match status" value="1"/>
</dbReference>
<dbReference type="OrthoDB" id="3616874at2"/>
<evidence type="ECO:0000256" key="2">
    <source>
        <dbReference type="ARBA" id="ARBA00022679"/>
    </source>
</evidence>
<dbReference type="PROSITE" id="PS51689">
    <property type="entry name" value="SAM_RNA_A_N6_MT"/>
    <property type="match status" value="1"/>
</dbReference>
<feature type="binding site" evidence="5">
    <location>
        <position position="109"/>
    </location>
    <ligand>
        <name>S-adenosyl-L-methionine</name>
        <dbReference type="ChEBI" id="CHEBI:59789"/>
    </ligand>
</feature>
<dbReference type="SUPFAM" id="SSF53335">
    <property type="entry name" value="S-adenosyl-L-methionine-dependent methyltransferases"/>
    <property type="match status" value="1"/>
</dbReference>
<dbReference type="Proteomes" id="UP000005087">
    <property type="component" value="Chromosome"/>
</dbReference>
<gene>
    <name evidence="7" type="ORF">SacglDRAFT_03249</name>
</gene>
<dbReference type="HOGENOM" id="CLU_041220_3_0_11"/>
<reference evidence="7 8" key="1">
    <citation type="submission" date="2011-09" db="EMBL/GenBank/DDBJ databases">
        <authorList>
            <consortium name="US DOE Joint Genome Institute (JGI-PGF)"/>
            <person name="Lucas S."/>
            <person name="Han J."/>
            <person name="Lapidus A."/>
            <person name="Cheng J.-F."/>
            <person name="Goodwin L."/>
            <person name="Pitluck S."/>
            <person name="Peters L."/>
            <person name="Land M.L."/>
            <person name="Hauser L."/>
            <person name="Brambilla E."/>
            <person name="Klenk H.-P."/>
            <person name="Woyke T.J."/>
        </authorList>
    </citation>
    <scope>NUCLEOTIDE SEQUENCE [LARGE SCALE GENOMIC DNA]</scope>
    <source>
        <strain evidence="7 8">K62</strain>
    </source>
</reference>
<evidence type="ECO:0000256" key="3">
    <source>
        <dbReference type="ARBA" id="ARBA00022691"/>
    </source>
</evidence>
<protein>
    <submittedName>
        <fullName evidence="7">Dimethyladenosine transferase (RRNA methylation)</fullName>
    </submittedName>
</protein>
<feature type="binding site" evidence="5">
    <location>
        <position position="68"/>
    </location>
    <ligand>
        <name>S-adenosyl-L-methionine</name>
        <dbReference type="ChEBI" id="CHEBI:59789"/>
    </ligand>
</feature>
<evidence type="ECO:0000256" key="5">
    <source>
        <dbReference type="PROSITE-ProRule" id="PRU01026"/>
    </source>
</evidence>
<keyword evidence="2 5" id="KW-0808">Transferase</keyword>
<dbReference type="EMBL" id="CM001484">
    <property type="protein sequence ID" value="EIF00115.1"/>
    <property type="molecule type" value="Genomic_DNA"/>
</dbReference>
<feature type="binding site" evidence="5">
    <location>
        <position position="20"/>
    </location>
    <ligand>
        <name>S-adenosyl-L-methionine</name>
        <dbReference type="ChEBI" id="CHEBI:59789"/>
    </ligand>
</feature>
<evidence type="ECO:0000256" key="1">
    <source>
        <dbReference type="ARBA" id="ARBA00022603"/>
    </source>
</evidence>
<dbReference type="PANTHER" id="PTHR11727:SF7">
    <property type="entry name" value="DIMETHYLADENOSINE TRANSFERASE-RELATED"/>
    <property type="match status" value="1"/>
</dbReference>
<keyword evidence="8" id="KW-1185">Reference proteome</keyword>
<dbReference type="PROSITE" id="PS01131">
    <property type="entry name" value="RRNA_A_DIMETH"/>
    <property type="match status" value="1"/>
</dbReference>
<dbReference type="InterPro" id="IPR029063">
    <property type="entry name" value="SAM-dependent_MTases_sf"/>
</dbReference>
<keyword evidence="1 5" id="KW-0489">Methyltransferase</keyword>
<dbReference type="InterPro" id="IPR020598">
    <property type="entry name" value="rRNA_Ade_methylase_Trfase_N"/>
</dbReference>
<keyword evidence="3 5" id="KW-0949">S-adenosyl-L-methionine</keyword>
<keyword evidence="4 5" id="KW-0694">RNA-binding</keyword>
<dbReference type="Pfam" id="PF00398">
    <property type="entry name" value="RrnaAD"/>
    <property type="match status" value="1"/>
</dbReference>
<evidence type="ECO:0000259" key="6">
    <source>
        <dbReference type="SMART" id="SM00650"/>
    </source>
</evidence>
<reference evidence="8" key="2">
    <citation type="submission" date="2012-01" db="EMBL/GenBank/DDBJ databases">
        <title>Noncontiguous Finished sequence of chromosome of Saccharomonospora glauca K62.</title>
        <authorList>
            <consortium name="US DOE Joint Genome Institute"/>
            <person name="Lucas S."/>
            <person name="Han J."/>
            <person name="Lapidus A."/>
            <person name="Cheng J.-F."/>
            <person name="Goodwin L."/>
            <person name="Pitluck S."/>
            <person name="Peters L."/>
            <person name="Mikhailova N."/>
            <person name="Held B."/>
            <person name="Detter J.C."/>
            <person name="Han C."/>
            <person name="Tapia R."/>
            <person name="Land M."/>
            <person name="Hauser L."/>
            <person name="Kyrpides N."/>
            <person name="Ivanova N."/>
            <person name="Pagani I."/>
            <person name="Brambilla E.-M."/>
            <person name="Klenk H.-P."/>
            <person name="Woyke T."/>
        </authorList>
    </citation>
    <scope>NUCLEOTIDE SEQUENCE [LARGE SCALE GENOMIC DNA]</scope>
    <source>
        <strain evidence="8">K62</strain>
    </source>
</reference>
<feature type="domain" description="Ribosomal RNA adenine methylase transferase N-terminal" evidence="6">
    <location>
        <begin position="27"/>
        <end position="192"/>
    </location>
</feature>
<dbReference type="RefSeq" id="WP_005465836.1">
    <property type="nucleotide sequence ID" value="NZ_CM001484.1"/>
</dbReference>
<feature type="binding site" evidence="5">
    <location>
        <position position="47"/>
    </location>
    <ligand>
        <name>S-adenosyl-L-methionine</name>
        <dbReference type="ChEBI" id="CHEBI:59789"/>
    </ligand>
</feature>
<dbReference type="GO" id="GO:0000179">
    <property type="term" value="F:rRNA (adenine-N6,N6-)-dimethyltransferase activity"/>
    <property type="evidence" value="ECO:0007669"/>
    <property type="project" value="UniProtKB-UniRule"/>
</dbReference>